<dbReference type="InParanoid" id="A0A218ZJW8"/>
<dbReference type="InterPro" id="IPR005302">
    <property type="entry name" value="MoCF_Sase_C"/>
</dbReference>
<keyword evidence="2 4" id="KW-0663">Pyridoxal phosphate</keyword>
<sequence length="807" mass="88717">MPDAYHHNVEALREHEYPMLKDTIYLDHAGTTLYAKSLMHKFTSDMMANLYGNPHSASPSSQLSTSRVDDTRLKVLRFFNAEPEEFDVVFVANATAGIKLVMEAFEDVQGGYDYGYHIDAHTSLVGVRENARVSRCLNDEDVERWLAGSNTLVGGSRGSVELFAYPAQSNMDGRRLPLSWIDKSRKSSSACSTYTLLDASSFVSTAQLDLSHASTAPDFTVLSFYKIFGFPDLGALIVRKESGAILKGRKYFGGGTVDVVLCNREQWHVPKSESFHDSLEDGSLPFHNILALDAAIDVHKELYGSMGQISQHTAFLAQRLYDGLSSLRHANSDPVCTIYSQGFRSQSFDEMQGPIIAFNLRNGKGAWVSNTEFERLAAVRKIHVRSGGLCNPGGVAACLNLESWEIRRNFSAGFKCGSETDISSGKITGVIRASVGAMSTLSDIDLFISFVEEFYAEKIVPVAIPDLSPRLGSNKLVVESLTIYPVKSCGGLPIPVDTDWEVRPEGLAWDREWCLVHQGTGQALSQKRHPKMALIRPILDFDKGVLDIRYRGSQETISVPLSFDPAYFGSIGGTQPSRVCGDAIVAQTYAKPEINEFFTRILGVPCELARFPAGGSGFSTRYATARMQKHQKPKSMSPAIVQTAGAEVPPTPPASDNEVQKRPILLSNESPILAINRASLDALNIEIARSGGKSASASVFRANIVLAPLNSADQEPYSEDHWTSLQIGQQSFQMLGSCQRCNMICVDQETAQKNEEPFVTLAKIRRFESKIFFGSHMCYIPSKNITKESQYPTIRVGDSVTVGAEDR</sequence>
<organism evidence="6 7">
    <name type="scientific">Diplocarpon coronariae</name>
    <dbReference type="NCBI Taxonomy" id="2795749"/>
    <lineage>
        <taxon>Eukaryota</taxon>
        <taxon>Fungi</taxon>
        <taxon>Dikarya</taxon>
        <taxon>Ascomycota</taxon>
        <taxon>Pezizomycotina</taxon>
        <taxon>Leotiomycetes</taxon>
        <taxon>Helotiales</taxon>
        <taxon>Drepanopezizaceae</taxon>
        <taxon>Diplocarpon</taxon>
    </lineage>
</organism>
<comment type="caution">
    <text evidence="6">The sequence shown here is derived from an EMBL/GenBank/DDBJ whole genome shotgun (WGS) entry which is preliminary data.</text>
</comment>
<name>A0A218ZJW8_9HELO</name>
<dbReference type="SUPFAM" id="SSF53383">
    <property type="entry name" value="PLP-dependent transferases"/>
    <property type="match status" value="1"/>
</dbReference>
<evidence type="ECO:0000313" key="6">
    <source>
        <dbReference type="EMBL" id="OWP07516.1"/>
    </source>
</evidence>
<comment type="catalytic activity">
    <reaction evidence="4">
        <text>Mo-molybdopterin + L-cysteine + AH2 = thio-Mo-molybdopterin + L-alanine + A + H2O</text>
        <dbReference type="Rhea" id="RHEA:42636"/>
        <dbReference type="ChEBI" id="CHEBI:13193"/>
        <dbReference type="ChEBI" id="CHEBI:15377"/>
        <dbReference type="ChEBI" id="CHEBI:17499"/>
        <dbReference type="ChEBI" id="CHEBI:35235"/>
        <dbReference type="ChEBI" id="CHEBI:57972"/>
        <dbReference type="ChEBI" id="CHEBI:71302"/>
        <dbReference type="ChEBI" id="CHEBI:82685"/>
        <dbReference type="EC" id="2.8.1.9"/>
    </reaction>
</comment>
<dbReference type="InterPro" id="IPR015421">
    <property type="entry name" value="PyrdxlP-dep_Trfase_major"/>
</dbReference>
<keyword evidence="7" id="KW-1185">Reference proteome</keyword>
<evidence type="ECO:0000259" key="5">
    <source>
        <dbReference type="PROSITE" id="PS51340"/>
    </source>
</evidence>
<comment type="similarity">
    <text evidence="4">Belongs to the class-V pyridoxal-phosphate-dependent aminotransferase family. MOCOS subfamily.</text>
</comment>
<dbReference type="Gene3D" id="3.40.640.10">
    <property type="entry name" value="Type I PLP-dependent aspartate aminotransferase-like (Major domain)"/>
    <property type="match status" value="1"/>
</dbReference>
<dbReference type="AlphaFoldDB" id="A0A218ZJW8"/>
<proteinExistence type="inferred from homology"/>
<dbReference type="EC" id="2.8.1.9" evidence="4"/>
<dbReference type="GO" id="GO:0016829">
    <property type="term" value="F:lyase activity"/>
    <property type="evidence" value="ECO:0007669"/>
    <property type="project" value="UniProtKB-UniRule"/>
</dbReference>
<dbReference type="InterPro" id="IPR000192">
    <property type="entry name" value="Aminotrans_V_dom"/>
</dbReference>
<dbReference type="HAMAP" id="MF_03050">
    <property type="entry name" value="MOCOS"/>
    <property type="match status" value="1"/>
</dbReference>
<keyword evidence="1 4" id="KW-0808">Transferase</keyword>
<gene>
    <name evidence="4" type="primary">hxB</name>
    <name evidence="6" type="ORF">B2J93_8968</name>
</gene>
<feature type="domain" description="MOSC" evidence="5">
    <location>
        <begin position="641"/>
        <end position="803"/>
    </location>
</feature>
<dbReference type="GO" id="GO:0006777">
    <property type="term" value="P:Mo-molybdopterin cofactor biosynthetic process"/>
    <property type="evidence" value="ECO:0007669"/>
    <property type="project" value="UniProtKB-UniRule"/>
</dbReference>
<reference evidence="6 7" key="1">
    <citation type="submission" date="2017-04" db="EMBL/GenBank/DDBJ databases">
        <title>Draft genome sequence of Marssonina coronaria NL1: causal agent of apple blotch.</title>
        <authorList>
            <person name="Cheng Q."/>
        </authorList>
    </citation>
    <scope>NUCLEOTIDE SEQUENCE [LARGE SCALE GENOMIC DNA]</scope>
    <source>
        <strain evidence="6 7">NL1</strain>
    </source>
</reference>
<dbReference type="Pfam" id="PF00266">
    <property type="entry name" value="Aminotran_5"/>
    <property type="match status" value="1"/>
</dbReference>
<dbReference type="Pfam" id="PF03476">
    <property type="entry name" value="MOSC_N"/>
    <property type="match status" value="1"/>
</dbReference>
<evidence type="ECO:0000256" key="4">
    <source>
        <dbReference type="HAMAP-Rule" id="MF_03050"/>
    </source>
</evidence>
<accession>A0A218ZJW8</accession>
<dbReference type="PANTHER" id="PTHR14237">
    <property type="entry name" value="MOLYBDOPTERIN COFACTOR SULFURASE MOSC"/>
    <property type="match status" value="1"/>
</dbReference>
<dbReference type="InterPro" id="IPR005303">
    <property type="entry name" value="MOCOS_middle"/>
</dbReference>
<dbReference type="Proteomes" id="UP000242519">
    <property type="component" value="Unassembled WGS sequence"/>
</dbReference>
<dbReference type="SUPFAM" id="SSF141673">
    <property type="entry name" value="MOSC N-terminal domain-like"/>
    <property type="match status" value="1"/>
</dbReference>
<dbReference type="STRING" id="503106.A0A218ZJW8"/>
<dbReference type="InterPro" id="IPR028886">
    <property type="entry name" value="MoCo_sulfurase"/>
</dbReference>
<evidence type="ECO:0000313" key="7">
    <source>
        <dbReference type="Proteomes" id="UP000242519"/>
    </source>
</evidence>
<comment type="cofactor">
    <cofactor evidence="4">
        <name>pyridoxal 5'-phosphate</name>
        <dbReference type="ChEBI" id="CHEBI:597326"/>
    </cofactor>
</comment>
<evidence type="ECO:0000256" key="1">
    <source>
        <dbReference type="ARBA" id="ARBA00022679"/>
    </source>
</evidence>
<dbReference type="InterPro" id="IPR015424">
    <property type="entry name" value="PyrdxlP-dep_Trfase"/>
</dbReference>
<feature type="modified residue" description="N6-(pyridoxal phosphate)lysine" evidence="4">
    <location>
        <position position="226"/>
    </location>
</feature>
<dbReference type="GO" id="GO:0030170">
    <property type="term" value="F:pyridoxal phosphate binding"/>
    <property type="evidence" value="ECO:0007669"/>
    <property type="project" value="UniProtKB-UniRule"/>
</dbReference>
<dbReference type="OrthoDB" id="10264306at2759"/>
<dbReference type="PROSITE" id="PS51340">
    <property type="entry name" value="MOSC"/>
    <property type="match status" value="1"/>
</dbReference>
<dbReference type="GO" id="GO:0030151">
    <property type="term" value="F:molybdenum ion binding"/>
    <property type="evidence" value="ECO:0007669"/>
    <property type="project" value="UniProtKB-UniRule"/>
</dbReference>
<dbReference type="Pfam" id="PF03473">
    <property type="entry name" value="MOSC"/>
    <property type="match status" value="1"/>
</dbReference>
<protein>
    <recommendedName>
        <fullName evidence="4">Molybdenum cofactor sulfurase</fullName>
        <shortName evidence="4">MCS</shortName>
        <shortName evidence="4">MOS</shortName>
        <shortName evidence="4">MoCo sulfurase</shortName>
        <ecNumber evidence="4">2.8.1.9</ecNumber>
    </recommendedName>
    <alternativeName>
        <fullName evidence="4">Molybdenum cofactor sulfurtransferase</fullName>
    </alternativeName>
</protein>
<evidence type="ECO:0000256" key="3">
    <source>
        <dbReference type="ARBA" id="ARBA00023150"/>
    </source>
</evidence>
<keyword evidence="3 4" id="KW-0501">Molybdenum cofactor biosynthesis</keyword>
<evidence type="ECO:0000256" key="2">
    <source>
        <dbReference type="ARBA" id="ARBA00022898"/>
    </source>
</evidence>
<dbReference type="PANTHER" id="PTHR14237:SF80">
    <property type="entry name" value="MOLYBDENUM COFACTOR SULFURASE"/>
    <property type="match status" value="1"/>
</dbReference>
<feature type="active site" evidence="4">
    <location>
        <position position="390"/>
    </location>
</feature>
<dbReference type="EMBL" id="MZNU01000003">
    <property type="protein sequence ID" value="OWP07516.1"/>
    <property type="molecule type" value="Genomic_DNA"/>
</dbReference>
<comment type="function">
    <text evidence="4">Sulfurates the molybdenum cofactor. Sulfation of molybdenum is essential for xanthine dehydrogenase (XDH) and aldehyde oxidase (ADO) enzymes in which molybdenum cofactor is liganded by 1 oxygen and 1 sulfur atom in active form.</text>
</comment>
<dbReference type="GO" id="GO:0008265">
    <property type="term" value="F:molybdenum cofactor sulfurtransferase activity"/>
    <property type="evidence" value="ECO:0007669"/>
    <property type="project" value="UniProtKB-UniRule"/>
</dbReference>